<organism evidence="3 4">
    <name type="scientific">Bradyrhizobium canariense</name>
    <dbReference type="NCBI Taxonomy" id="255045"/>
    <lineage>
        <taxon>Bacteria</taxon>
        <taxon>Pseudomonadati</taxon>
        <taxon>Pseudomonadota</taxon>
        <taxon>Alphaproteobacteria</taxon>
        <taxon>Hyphomicrobiales</taxon>
        <taxon>Nitrobacteraceae</taxon>
        <taxon>Bradyrhizobium</taxon>
    </lineage>
</organism>
<evidence type="ECO:0000313" key="4">
    <source>
        <dbReference type="Proteomes" id="UP000193553"/>
    </source>
</evidence>
<dbReference type="OrthoDB" id="5560405at2"/>
<dbReference type="EMBL" id="NAFI01000180">
    <property type="protein sequence ID" value="OSJ06142.1"/>
    <property type="molecule type" value="Genomic_DNA"/>
</dbReference>
<feature type="chain" id="PRO_5011905840" description="DUF3616 domain-containing protein" evidence="1">
    <location>
        <begin position="30"/>
        <end position="320"/>
    </location>
</feature>
<evidence type="ECO:0000313" key="3">
    <source>
        <dbReference type="EMBL" id="OSJ06142.1"/>
    </source>
</evidence>
<evidence type="ECO:0000259" key="2">
    <source>
        <dbReference type="Pfam" id="PF12275"/>
    </source>
</evidence>
<dbReference type="Pfam" id="PF12275">
    <property type="entry name" value="DUF3616"/>
    <property type="match status" value="1"/>
</dbReference>
<gene>
    <name evidence="3" type="ORF">BSZ18_23640</name>
</gene>
<dbReference type="AlphaFoldDB" id="A0A1X3FQ72"/>
<feature type="signal peptide" evidence="1">
    <location>
        <begin position="1"/>
        <end position="29"/>
    </location>
</feature>
<sequence length="320" mass="34274">MKRTSVPDSAQILILAALAFLLITSPSNAQNAISYRGICDASAAAPLDQDHFIVADDEHNTLQIYRRDLPDPVSVVPVWQFLGTDEDKESDLEGSAVVGSRIYWISSHGTNKNGKVQERRRRFFATEIVGGRVPTVTPVGKPYGLLVDDLAKLPSLAKYRLADAARLPPKSPGGLSIEGLASTADGGLLIGFRNPVPGGKALIVPLQNPGSVVQGSRASLGAPIEIDLKGQGIRSLERDGDSYLIVAGPIDGSGVSKLYRWSGRTADDPTPVARIDFSGFNPEALFLVPNRSELQILSDDGKTDGEKCSEKKFRSMIVAK</sequence>
<dbReference type="InterPro" id="IPR022060">
    <property type="entry name" value="DUF3616"/>
</dbReference>
<reference evidence="3 4" key="1">
    <citation type="submission" date="2017-03" db="EMBL/GenBank/DDBJ databases">
        <title>Whole genome sequences of fourteen strains of Bradyrhizobium canariense and one strain of Bradyrhizobium japonicum isolated from Lupinus (Papilionoideae: Genisteae) species in Algeria.</title>
        <authorList>
            <person name="Crovadore J."/>
            <person name="Chekireb D."/>
            <person name="Brachmann A."/>
            <person name="Chablais R."/>
            <person name="Cochard B."/>
            <person name="Lefort F."/>
        </authorList>
    </citation>
    <scope>NUCLEOTIDE SEQUENCE [LARGE SCALE GENOMIC DNA]</scope>
    <source>
        <strain evidence="3 4">UBMA195</strain>
    </source>
</reference>
<keyword evidence="1" id="KW-0732">Signal</keyword>
<protein>
    <recommendedName>
        <fullName evidence="2">DUF3616 domain-containing protein</fullName>
    </recommendedName>
</protein>
<name>A0A1X3FQ72_9BRAD</name>
<accession>A0A1X3FQ72</accession>
<dbReference type="SUPFAM" id="SSF75011">
    <property type="entry name" value="3-carboxy-cis,cis-mucoante lactonizing enzyme"/>
    <property type="match status" value="1"/>
</dbReference>
<comment type="caution">
    <text evidence="3">The sequence shown here is derived from an EMBL/GenBank/DDBJ whole genome shotgun (WGS) entry which is preliminary data.</text>
</comment>
<proteinExistence type="predicted"/>
<feature type="domain" description="DUF3616" evidence="2">
    <location>
        <begin position="146"/>
        <end position="268"/>
    </location>
</feature>
<evidence type="ECO:0000256" key="1">
    <source>
        <dbReference type="SAM" id="SignalP"/>
    </source>
</evidence>
<dbReference type="RefSeq" id="WP_085360344.1">
    <property type="nucleotide sequence ID" value="NZ_NAFD01000184.1"/>
</dbReference>
<dbReference type="Proteomes" id="UP000193553">
    <property type="component" value="Unassembled WGS sequence"/>
</dbReference>